<evidence type="ECO:0000259" key="1">
    <source>
        <dbReference type="Pfam" id="PF00248"/>
    </source>
</evidence>
<dbReference type="SUPFAM" id="SSF51430">
    <property type="entry name" value="NAD(P)-linked oxidoreductase"/>
    <property type="match status" value="1"/>
</dbReference>
<dbReference type="Pfam" id="PF00248">
    <property type="entry name" value="Aldo_ket_red"/>
    <property type="match status" value="1"/>
</dbReference>
<dbReference type="InterPro" id="IPR020471">
    <property type="entry name" value="AKR"/>
</dbReference>
<protein>
    <submittedName>
        <fullName evidence="2">Aldo/keto reductase</fullName>
    </submittedName>
</protein>
<dbReference type="PANTHER" id="PTHR43638">
    <property type="entry name" value="OXIDOREDUCTASE, ALDO/KETO REDUCTASE FAMILY PROTEIN"/>
    <property type="match status" value="1"/>
</dbReference>
<accession>A0A212QQJ4</accession>
<reference evidence="2 3" key="1">
    <citation type="submission" date="2017-06" db="EMBL/GenBank/DDBJ databases">
        <authorList>
            <person name="Kim H.J."/>
            <person name="Triplett B.A."/>
        </authorList>
    </citation>
    <scope>NUCLEOTIDE SEQUENCE [LARGE SCALE GENOMIC DNA]</scope>
    <source>
        <strain evidence="2 3">B29T1</strain>
    </source>
</reference>
<feature type="domain" description="NADP-dependent oxidoreductase" evidence="1">
    <location>
        <begin position="15"/>
        <end position="264"/>
    </location>
</feature>
<proteinExistence type="predicted"/>
<evidence type="ECO:0000313" key="3">
    <source>
        <dbReference type="Proteomes" id="UP000197065"/>
    </source>
</evidence>
<dbReference type="AlphaFoldDB" id="A0A212QQJ4"/>
<dbReference type="EMBL" id="FYEH01000002">
    <property type="protein sequence ID" value="SNB61701.1"/>
    <property type="molecule type" value="Genomic_DNA"/>
</dbReference>
<organism evidence="2 3">
    <name type="scientific">Arboricoccus pini</name>
    <dbReference type="NCBI Taxonomy" id="1963835"/>
    <lineage>
        <taxon>Bacteria</taxon>
        <taxon>Pseudomonadati</taxon>
        <taxon>Pseudomonadota</taxon>
        <taxon>Alphaproteobacteria</taxon>
        <taxon>Geminicoccales</taxon>
        <taxon>Geminicoccaceae</taxon>
        <taxon>Arboricoccus</taxon>
    </lineage>
</organism>
<gene>
    <name evidence="2" type="ORF">SAMN07250955_102356</name>
</gene>
<dbReference type="Gene3D" id="3.20.20.100">
    <property type="entry name" value="NADP-dependent oxidoreductase domain"/>
    <property type="match status" value="1"/>
</dbReference>
<keyword evidence="3" id="KW-1185">Reference proteome</keyword>
<name>A0A212QQJ4_9PROT</name>
<sequence>MTLPMIEIAGRRTPRLGQGTWNMGERGADREAEARALRRGLDLGLTLVDTAEMYAQGGSEEVVGAAIAGRRDEVVLVSKVLPSNASRQGTVAACERSLKRLATDHLDLYLLHWTGSHPLEETLAGFAALQAAGKIRHWGVSNFDADDMAELLALEGGAACATNQVLYNLTRRWPEARLAPLCRRRSIPLMAYSPIEQGRMLRDAGLKKIAAGLGATVAQVALAWLLRQPGVIPIPKAARPVHVEENRRALELELPDETLSALNRLFPAPKGNPSIEML</sequence>
<dbReference type="InterPro" id="IPR036812">
    <property type="entry name" value="NAD(P)_OxRdtase_dom_sf"/>
</dbReference>
<dbReference type="Proteomes" id="UP000197065">
    <property type="component" value="Unassembled WGS sequence"/>
</dbReference>
<dbReference type="PANTHER" id="PTHR43638:SF3">
    <property type="entry name" value="ALDEHYDE REDUCTASE"/>
    <property type="match status" value="1"/>
</dbReference>
<dbReference type="GO" id="GO:0016491">
    <property type="term" value="F:oxidoreductase activity"/>
    <property type="evidence" value="ECO:0007669"/>
    <property type="project" value="InterPro"/>
</dbReference>
<dbReference type="RefSeq" id="WP_088560189.1">
    <property type="nucleotide sequence ID" value="NZ_FYEH01000002.1"/>
</dbReference>
<evidence type="ECO:0000313" key="2">
    <source>
        <dbReference type="EMBL" id="SNB61701.1"/>
    </source>
</evidence>
<dbReference type="CDD" id="cd19138">
    <property type="entry name" value="AKR_YeaE"/>
    <property type="match status" value="1"/>
</dbReference>
<dbReference type="OrthoDB" id="9772407at2"/>
<dbReference type="InterPro" id="IPR023210">
    <property type="entry name" value="NADP_OxRdtase_dom"/>
</dbReference>
<dbReference type="PRINTS" id="PR00069">
    <property type="entry name" value="ALDKETRDTASE"/>
</dbReference>